<accession>A0A841KC16</accession>
<keyword evidence="3" id="KW-0963">Cytoplasm</keyword>
<dbReference type="Gene3D" id="1.10.4190.10">
    <property type="entry name" value="Urease accessory protein UreF"/>
    <property type="match status" value="1"/>
</dbReference>
<keyword evidence="5" id="KW-1185">Reference proteome</keyword>
<dbReference type="InterPro" id="IPR038277">
    <property type="entry name" value="UreF_sf"/>
</dbReference>
<evidence type="ECO:0000256" key="1">
    <source>
        <dbReference type="ARBA" id="ARBA00022988"/>
    </source>
</evidence>
<comment type="caution">
    <text evidence="4">The sequence shown here is derived from an EMBL/GenBank/DDBJ whole genome shotgun (WGS) entry which is preliminary data.</text>
</comment>
<dbReference type="AlphaFoldDB" id="A0A841KC16"/>
<gene>
    <name evidence="3" type="primary">ureF</name>
    <name evidence="4" type="ORF">HNQ73_003382</name>
</gene>
<dbReference type="GO" id="GO:0005737">
    <property type="term" value="C:cytoplasm"/>
    <property type="evidence" value="ECO:0007669"/>
    <property type="project" value="UniProtKB-SubCell"/>
</dbReference>
<dbReference type="GO" id="GO:0016151">
    <property type="term" value="F:nickel cation binding"/>
    <property type="evidence" value="ECO:0007669"/>
    <property type="project" value="UniProtKB-UniRule"/>
</dbReference>
<evidence type="ECO:0000256" key="3">
    <source>
        <dbReference type="HAMAP-Rule" id="MF_01385"/>
    </source>
</evidence>
<dbReference type="EMBL" id="JACHEH010000010">
    <property type="protein sequence ID" value="MBB6169730.1"/>
    <property type="molecule type" value="Genomic_DNA"/>
</dbReference>
<dbReference type="InterPro" id="IPR002639">
    <property type="entry name" value="UreF"/>
</dbReference>
<dbReference type="PANTHER" id="PTHR33620">
    <property type="entry name" value="UREASE ACCESSORY PROTEIN F"/>
    <property type="match status" value="1"/>
</dbReference>
<organism evidence="4 5">
    <name type="scientific">Chelatococcus composti</name>
    <dbReference type="NCBI Taxonomy" id="1743235"/>
    <lineage>
        <taxon>Bacteria</taxon>
        <taxon>Pseudomonadati</taxon>
        <taxon>Pseudomonadota</taxon>
        <taxon>Alphaproteobacteria</taxon>
        <taxon>Hyphomicrobiales</taxon>
        <taxon>Chelatococcaceae</taxon>
        <taxon>Chelatococcus</taxon>
    </lineage>
</organism>
<evidence type="ECO:0000313" key="5">
    <source>
        <dbReference type="Proteomes" id="UP000588017"/>
    </source>
</evidence>
<keyword evidence="1 3" id="KW-0996">Nickel insertion</keyword>
<dbReference type="PIRSF" id="PIRSF009467">
    <property type="entry name" value="Ureas_acces_UreF"/>
    <property type="match status" value="1"/>
</dbReference>
<comment type="function">
    <text evidence="3">Required for maturation of urease via the functional incorporation of the urease nickel metallocenter.</text>
</comment>
<dbReference type="Pfam" id="PF01730">
    <property type="entry name" value="UreF"/>
    <property type="match status" value="1"/>
</dbReference>
<comment type="subunit">
    <text evidence="3">UreD, UreF and UreG form a complex that acts as a GTP-hydrolysis-dependent molecular chaperone, activating the urease apoprotein by helping to assemble the nickel containing metallocenter of UreC. The UreE protein probably delivers the nickel.</text>
</comment>
<reference evidence="4 5" key="1">
    <citation type="submission" date="2020-08" db="EMBL/GenBank/DDBJ databases">
        <title>Genomic Encyclopedia of Type Strains, Phase IV (KMG-IV): sequencing the most valuable type-strain genomes for metagenomic binning, comparative biology and taxonomic classification.</title>
        <authorList>
            <person name="Goeker M."/>
        </authorList>
    </citation>
    <scope>NUCLEOTIDE SEQUENCE [LARGE SCALE GENOMIC DNA]</scope>
    <source>
        <strain evidence="4 5">DSM 101465</strain>
    </source>
</reference>
<name>A0A841KC16_9HYPH</name>
<keyword evidence="2 3" id="KW-0143">Chaperone</keyword>
<dbReference type="HAMAP" id="MF_01385">
    <property type="entry name" value="UreF"/>
    <property type="match status" value="1"/>
</dbReference>
<comment type="similarity">
    <text evidence="3">Belongs to the UreF family.</text>
</comment>
<proteinExistence type="inferred from homology"/>
<evidence type="ECO:0000256" key="2">
    <source>
        <dbReference type="ARBA" id="ARBA00023186"/>
    </source>
</evidence>
<dbReference type="Proteomes" id="UP000588017">
    <property type="component" value="Unassembled WGS sequence"/>
</dbReference>
<comment type="subcellular location">
    <subcellularLocation>
        <location evidence="3">Cytoplasm</location>
    </subcellularLocation>
</comment>
<dbReference type="PANTHER" id="PTHR33620:SF1">
    <property type="entry name" value="UREASE ACCESSORY PROTEIN F"/>
    <property type="match status" value="1"/>
</dbReference>
<dbReference type="RefSeq" id="WP_244650027.1">
    <property type="nucleotide sequence ID" value="NZ_JACHEH010000010.1"/>
</dbReference>
<sequence>MGTTTGEAAPAGASPLLTLMTWLSPAFPVGAFAYSHGLEWAAEAGDVRDAASLEEWLADVLAHGAGRNDAILLAVTHRAVTTADGTALAGAAELALALATSRERLLETVTQGNAFVLTVRKTWPTPALDLLRETWAGDVAYAVALGVAAAGHGLPLVQTLEAFLAAFAANLVSAAVRLGVVGQTDGQAVTAALLPHCRRIAAEAATAELDDIGGAAFRSDLASLRHETQYTRLFRS</sequence>
<evidence type="ECO:0000313" key="4">
    <source>
        <dbReference type="EMBL" id="MBB6169730.1"/>
    </source>
</evidence>
<protein>
    <recommendedName>
        <fullName evidence="3">Urease accessory protein UreF</fullName>
    </recommendedName>
</protein>